<dbReference type="AlphaFoldDB" id="A0A0N5C5B1"/>
<evidence type="ECO:0000313" key="2">
    <source>
        <dbReference type="Proteomes" id="UP000046392"/>
    </source>
</evidence>
<dbReference type="Proteomes" id="UP000046392">
    <property type="component" value="Unplaced"/>
</dbReference>
<dbReference type="Gene3D" id="3.30.420.10">
    <property type="entry name" value="Ribonuclease H-like superfamily/Ribonuclease H"/>
    <property type="match status" value="1"/>
</dbReference>
<dbReference type="WBParaSite" id="SPAL_0001314000.1">
    <property type="protein sequence ID" value="SPAL_0001314000.1"/>
    <property type="gene ID" value="SPAL_0001314000"/>
</dbReference>
<dbReference type="SUPFAM" id="SSF53098">
    <property type="entry name" value="Ribonuclease H-like"/>
    <property type="match status" value="1"/>
</dbReference>
<sequence>NLEKNCFPLESVDVTLMKGISNKEVKSKLLKNMTYVGIPTYFFSDQGRQFIAEDVQQLVKRWGYSWIFSGSEHQSSNGQAERFVGTIKNALKKMEPNKGTVEERLARVVISFNNVECGIRKEDEWKSDVVDESVEKTVKIRRGLVQYLFHTDNVRKCNVNIDGLSLDSVMTKEKPISVSKCKNKRKIVDDHEKAPIRKFRVTKQRTDVFKYSK</sequence>
<proteinExistence type="predicted"/>
<dbReference type="GO" id="GO:0003676">
    <property type="term" value="F:nucleic acid binding"/>
    <property type="evidence" value="ECO:0007669"/>
    <property type="project" value="InterPro"/>
</dbReference>
<dbReference type="InterPro" id="IPR001584">
    <property type="entry name" value="Integrase_cat-core"/>
</dbReference>
<feature type="domain" description="Integrase catalytic" evidence="1">
    <location>
        <begin position="21"/>
        <end position="134"/>
    </location>
</feature>
<dbReference type="GO" id="GO:0015074">
    <property type="term" value="P:DNA integration"/>
    <property type="evidence" value="ECO:0007669"/>
    <property type="project" value="InterPro"/>
</dbReference>
<protein>
    <submittedName>
        <fullName evidence="3">Integrase catalytic domain-containing protein</fullName>
    </submittedName>
</protein>
<accession>A0A0N5C5B1</accession>
<dbReference type="InterPro" id="IPR012337">
    <property type="entry name" value="RNaseH-like_sf"/>
</dbReference>
<name>A0A0N5C5B1_STREA</name>
<dbReference type="STRING" id="174720.A0A0N5C5B1"/>
<reference evidence="3" key="1">
    <citation type="submission" date="2017-02" db="UniProtKB">
        <authorList>
            <consortium name="WormBaseParasite"/>
        </authorList>
    </citation>
    <scope>IDENTIFICATION</scope>
</reference>
<evidence type="ECO:0000259" key="1">
    <source>
        <dbReference type="PROSITE" id="PS50994"/>
    </source>
</evidence>
<keyword evidence="2" id="KW-1185">Reference proteome</keyword>
<evidence type="ECO:0000313" key="3">
    <source>
        <dbReference type="WBParaSite" id="SPAL_0001314000.1"/>
    </source>
</evidence>
<dbReference type="InterPro" id="IPR050951">
    <property type="entry name" value="Retrovirus_Pol_polyprotein"/>
</dbReference>
<dbReference type="PANTHER" id="PTHR37984">
    <property type="entry name" value="PROTEIN CBG26694"/>
    <property type="match status" value="1"/>
</dbReference>
<dbReference type="PROSITE" id="PS50994">
    <property type="entry name" value="INTEGRASE"/>
    <property type="match status" value="1"/>
</dbReference>
<organism evidence="2 3">
    <name type="scientific">Strongyloides papillosus</name>
    <name type="common">Intestinal threadworm</name>
    <dbReference type="NCBI Taxonomy" id="174720"/>
    <lineage>
        <taxon>Eukaryota</taxon>
        <taxon>Metazoa</taxon>
        <taxon>Ecdysozoa</taxon>
        <taxon>Nematoda</taxon>
        <taxon>Chromadorea</taxon>
        <taxon>Rhabditida</taxon>
        <taxon>Tylenchina</taxon>
        <taxon>Panagrolaimomorpha</taxon>
        <taxon>Strongyloidoidea</taxon>
        <taxon>Strongyloididae</taxon>
        <taxon>Strongyloides</taxon>
    </lineage>
</organism>
<dbReference type="PANTHER" id="PTHR37984:SF5">
    <property type="entry name" value="PROTEIN NYNRIN-LIKE"/>
    <property type="match status" value="1"/>
</dbReference>
<dbReference type="InterPro" id="IPR036397">
    <property type="entry name" value="RNaseH_sf"/>
</dbReference>